<comment type="catalytic activity">
    <reaction evidence="1 8 10">
        <text>Release of N-terminal proline from a peptide.</text>
        <dbReference type="EC" id="3.4.11.5"/>
    </reaction>
</comment>
<dbReference type="PANTHER" id="PTHR43722">
    <property type="entry name" value="PROLINE IMINOPEPTIDASE"/>
    <property type="match status" value="1"/>
</dbReference>
<dbReference type="Pfam" id="PF00561">
    <property type="entry name" value="Abhydrolase_1"/>
    <property type="match status" value="1"/>
</dbReference>
<evidence type="ECO:0000259" key="11">
    <source>
        <dbReference type="Pfam" id="PF00561"/>
    </source>
</evidence>
<dbReference type="PRINTS" id="PR00793">
    <property type="entry name" value="PROAMNOPTASE"/>
</dbReference>
<keyword evidence="4 8" id="KW-0031">Aminopeptidase</keyword>
<dbReference type="InterPro" id="IPR005944">
    <property type="entry name" value="Pro_iminopeptidase"/>
</dbReference>
<evidence type="ECO:0000256" key="10">
    <source>
        <dbReference type="RuleBase" id="RU003421"/>
    </source>
</evidence>
<dbReference type="GO" id="GO:0005737">
    <property type="term" value="C:cytoplasm"/>
    <property type="evidence" value="ECO:0007669"/>
    <property type="project" value="UniProtKB-SubCell"/>
</dbReference>
<dbReference type="PANTHER" id="PTHR43722:SF1">
    <property type="entry name" value="PROLINE IMINOPEPTIDASE"/>
    <property type="match status" value="1"/>
</dbReference>
<protein>
    <recommendedName>
        <fullName evidence="8 10">Proline iminopeptidase</fullName>
        <shortName evidence="8">PIP</shortName>
        <ecNumber evidence="8 10">3.4.11.5</ecNumber>
    </recommendedName>
    <alternativeName>
        <fullName evidence="8">Prolyl aminopeptidase</fullName>
    </alternativeName>
</protein>
<evidence type="ECO:0000256" key="1">
    <source>
        <dbReference type="ARBA" id="ARBA00001585"/>
    </source>
</evidence>
<dbReference type="InterPro" id="IPR000073">
    <property type="entry name" value="AB_hydrolase_1"/>
</dbReference>
<dbReference type="Proteomes" id="UP000186132">
    <property type="component" value="Unassembled WGS sequence"/>
</dbReference>
<dbReference type="NCBIfam" id="TIGR01249">
    <property type="entry name" value="pro_imino_pep_1"/>
    <property type="match status" value="1"/>
</dbReference>
<evidence type="ECO:0000256" key="5">
    <source>
        <dbReference type="ARBA" id="ARBA00022490"/>
    </source>
</evidence>
<comment type="subcellular location">
    <subcellularLocation>
        <location evidence="2 8">Cytoplasm</location>
    </subcellularLocation>
</comment>
<dbReference type="InterPro" id="IPR002410">
    <property type="entry name" value="Peptidase_S33"/>
</dbReference>
<reference evidence="12 13" key="1">
    <citation type="submission" date="2016-11" db="EMBL/GenBank/DDBJ databases">
        <authorList>
            <person name="Jaros S."/>
            <person name="Januszkiewicz K."/>
            <person name="Wedrychowicz H."/>
        </authorList>
    </citation>
    <scope>NUCLEOTIDE SEQUENCE [LARGE SCALE GENOMIC DNA]</scope>
    <source>
        <strain evidence="12 13">DSM 45627</strain>
    </source>
</reference>
<evidence type="ECO:0000256" key="6">
    <source>
        <dbReference type="ARBA" id="ARBA00022670"/>
    </source>
</evidence>
<dbReference type="EMBL" id="FQVU01000001">
    <property type="protein sequence ID" value="SHF57921.1"/>
    <property type="molecule type" value="Genomic_DNA"/>
</dbReference>
<dbReference type="EC" id="3.4.11.5" evidence="8 10"/>
<dbReference type="SUPFAM" id="SSF53474">
    <property type="entry name" value="alpha/beta-Hydrolases"/>
    <property type="match status" value="1"/>
</dbReference>
<keyword evidence="13" id="KW-1185">Reference proteome</keyword>
<name>A0A1M5CT46_9ACTN</name>
<evidence type="ECO:0000313" key="12">
    <source>
        <dbReference type="EMBL" id="SHF57921.1"/>
    </source>
</evidence>
<evidence type="ECO:0000256" key="2">
    <source>
        <dbReference type="ARBA" id="ARBA00004496"/>
    </source>
</evidence>
<keyword evidence="5 8" id="KW-0963">Cytoplasm</keyword>
<dbReference type="PIRSF" id="PIRSF006431">
    <property type="entry name" value="Pept_S33"/>
    <property type="match status" value="1"/>
</dbReference>
<feature type="active site" description="Proton donor" evidence="9">
    <location>
        <position position="309"/>
    </location>
</feature>
<dbReference type="GO" id="GO:0004177">
    <property type="term" value="F:aminopeptidase activity"/>
    <property type="evidence" value="ECO:0007669"/>
    <property type="project" value="UniProtKB-UniRule"/>
</dbReference>
<dbReference type="STRING" id="1206085.SAMN05443575_0344"/>
<dbReference type="InterPro" id="IPR029058">
    <property type="entry name" value="AB_hydrolase_fold"/>
</dbReference>
<dbReference type="Gene3D" id="3.40.50.1820">
    <property type="entry name" value="alpha/beta hydrolase"/>
    <property type="match status" value="1"/>
</dbReference>
<evidence type="ECO:0000256" key="7">
    <source>
        <dbReference type="ARBA" id="ARBA00022801"/>
    </source>
</evidence>
<comment type="similarity">
    <text evidence="3 8 10">Belongs to the peptidase S33 family.</text>
</comment>
<gene>
    <name evidence="12" type="ORF">SAMN05443575_0344</name>
</gene>
<keyword evidence="7 8" id="KW-0378">Hydrolase</keyword>
<feature type="active site" evidence="9">
    <location>
        <position position="281"/>
    </location>
</feature>
<evidence type="ECO:0000256" key="3">
    <source>
        <dbReference type="ARBA" id="ARBA00010088"/>
    </source>
</evidence>
<organism evidence="12 13">
    <name type="scientific">Jatrophihabitans endophyticus</name>
    <dbReference type="NCBI Taxonomy" id="1206085"/>
    <lineage>
        <taxon>Bacteria</taxon>
        <taxon>Bacillati</taxon>
        <taxon>Actinomycetota</taxon>
        <taxon>Actinomycetes</taxon>
        <taxon>Jatrophihabitantales</taxon>
        <taxon>Jatrophihabitantaceae</taxon>
        <taxon>Jatrophihabitans</taxon>
    </lineage>
</organism>
<sequence>MASLDRVSTPAALYPEIEPYDSGMLDVGDGNAVYWEVSGNPAGRPVVFLHGGPGGGTGPKHRRLFDPERYRIVLLDQRNCGRSTPHAGRHDTELAANTTWHLVADLERLRAHLDIERWLVFGGSWGSALALAYAETHPDVVTGLILRGIFTLRPAELDWFYEGGAAAVHPEAWERFLAPVPTEQRRPGGLVDAYARLLADPDPAVHGPAAVAWATWEANGVTLLPRPELVAEFARPEYALAFARIENHYFVHDGWFEPEQLLRDAHRVAHIPTVIVQGRYDMCTPATTAWDLHRALPDAEYVLVDDAGHAFDEPGILAALLAATDRFAES</sequence>
<keyword evidence="6 8" id="KW-0645">Protease</keyword>
<accession>A0A1M5CT46</accession>
<feature type="active site" description="Nucleophile" evidence="9">
    <location>
        <position position="124"/>
    </location>
</feature>
<evidence type="ECO:0000256" key="4">
    <source>
        <dbReference type="ARBA" id="ARBA00022438"/>
    </source>
</evidence>
<dbReference type="GO" id="GO:0006508">
    <property type="term" value="P:proteolysis"/>
    <property type="evidence" value="ECO:0007669"/>
    <property type="project" value="UniProtKB-KW"/>
</dbReference>
<proteinExistence type="inferred from homology"/>
<dbReference type="AlphaFoldDB" id="A0A1M5CT46"/>
<evidence type="ECO:0000256" key="8">
    <source>
        <dbReference type="PIRNR" id="PIRNR006431"/>
    </source>
</evidence>
<feature type="domain" description="AB hydrolase-1" evidence="11">
    <location>
        <begin position="45"/>
        <end position="310"/>
    </location>
</feature>
<evidence type="ECO:0000256" key="9">
    <source>
        <dbReference type="PIRSR" id="PIRSR006431-1"/>
    </source>
</evidence>
<evidence type="ECO:0000313" key="13">
    <source>
        <dbReference type="Proteomes" id="UP000186132"/>
    </source>
</evidence>